<reference evidence="1" key="1">
    <citation type="journal article" date="2023" name="G3 (Bethesda)">
        <title>Whole genome assembly and annotation of the endangered Caribbean coral Acropora cervicornis.</title>
        <authorList>
            <person name="Selwyn J.D."/>
            <person name="Vollmer S.V."/>
        </authorList>
    </citation>
    <scope>NUCLEOTIDE SEQUENCE</scope>
    <source>
        <strain evidence="1">K2</strain>
    </source>
</reference>
<evidence type="ECO:0000313" key="1">
    <source>
        <dbReference type="EMBL" id="KAK2564271.1"/>
    </source>
</evidence>
<organism evidence="1 2">
    <name type="scientific">Acropora cervicornis</name>
    <name type="common">Staghorn coral</name>
    <dbReference type="NCBI Taxonomy" id="6130"/>
    <lineage>
        <taxon>Eukaryota</taxon>
        <taxon>Metazoa</taxon>
        <taxon>Cnidaria</taxon>
        <taxon>Anthozoa</taxon>
        <taxon>Hexacorallia</taxon>
        <taxon>Scleractinia</taxon>
        <taxon>Astrocoeniina</taxon>
        <taxon>Acroporidae</taxon>
        <taxon>Acropora</taxon>
    </lineage>
</organism>
<dbReference type="EMBL" id="JARQWQ010000023">
    <property type="protein sequence ID" value="KAK2564271.1"/>
    <property type="molecule type" value="Genomic_DNA"/>
</dbReference>
<keyword evidence="2" id="KW-1185">Reference proteome</keyword>
<reference evidence="1" key="2">
    <citation type="journal article" date="2023" name="Science">
        <title>Genomic signatures of disease resistance in endangered staghorn corals.</title>
        <authorList>
            <person name="Vollmer S.V."/>
            <person name="Selwyn J.D."/>
            <person name="Despard B.A."/>
            <person name="Roesel C.L."/>
        </authorList>
    </citation>
    <scope>NUCLEOTIDE SEQUENCE</scope>
    <source>
        <strain evidence="1">K2</strain>
    </source>
</reference>
<proteinExistence type="predicted"/>
<protein>
    <submittedName>
        <fullName evidence="1">Uncharacterized protein</fullName>
    </submittedName>
</protein>
<dbReference type="Proteomes" id="UP001249851">
    <property type="component" value="Unassembled WGS sequence"/>
</dbReference>
<sequence>MDSRNEVAARIEIFKLIVEESFTPWECLIQLTEWLAGALNVTGNATNSYPSLRKPQSFHLKQEIGNFSLRPSRDGQLRVTDTTLSSSLLRIIFPGT</sequence>
<accession>A0AAD9V7L2</accession>
<dbReference type="AlphaFoldDB" id="A0AAD9V7L2"/>
<evidence type="ECO:0000313" key="2">
    <source>
        <dbReference type="Proteomes" id="UP001249851"/>
    </source>
</evidence>
<gene>
    <name evidence="1" type="ORF">P5673_012526</name>
</gene>
<comment type="caution">
    <text evidence="1">The sequence shown here is derived from an EMBL/GenBank/DDBJ whole genome shotgun (WGS) entry which is preliminary data.</text>
</comment>
<name>A0AAD9V7L2_ACRCE</name>